<dbReference type="Proteomes" id="UP000758603">
    <property type="component" value="Unassembled WGS sequence"/>
</dbReference>
<evidence type="ECO:0000313" key="1">
    <source>
        <dbReference type="EMBL" id="KAH6646829.1"/>
    </source>
</evidence>
<sequence>MHLQDLPLAESNMSDCHCQNYKTKDMNASSSMRSEDFSIFGGSSIRDNERNDTQIPPLGMSGPNQLANHFTASNTGYDNWLFGQEHNGGSHPYWKNNTEMDLDPLRPTATPSRAQKPSPMSFSMWPEQPPINSQNGLLVLCSRLDHLESAMAQTRLNVVNVELGIRSLGEELLQARRDREQNAIAIEKLKNGLEKFMSHVISRLEREEDTAGADEPEPVLIS</sequence>
<dbReference type="GeneID" id="70125685"/>
<evidence type="ECO:0000313" key="2">
    <source>
        <dbReference type="Proteomes" id="UP000758603"/>
    </source>
</evidence>
<accession>A0A9P8RJ67</accession>
<proteinExistence type="predicted"/>
<gene>
    <name evidence="1" type="ORF">BKA67DRAFT_417350</name>
</gene>
<keyword evidence="2" id="KW-1185">Reference proteome</keyword>
<dbReference type="RefSeq" id="XP_045953343.1">
    <property type="nucleotide sequence ID" value="XM_046096793.1"/>
</dbReference>
<protein>
    <submittedName>
        <fullName evidence="1">Uncharacterized protein</fullName>
    </submittedName>
</protein>
<dbReference type="OrthoDB" id="10621934at2759"/>
<reference evidence="1" key="1">
    <citation type="journal article" date="2021" name="Nat. Commun.">
        <title>Genetic determinants of endophytism in the Arabidopsis root mycobiome.</title>
        <authorList>
            <person name="Mesny F."/>
            <person name="Miyauchi S."/>
            <person name="Thiergart T."/>
            <person name="Pickel B."/>
            <person name="Atanasova L."/>
            <person name="Karlsson M."/>
            <person name="Huettel B."/>
            <person name="Barry K.W."/>
            <person name="Haridas S."/>
            <person name="Chen C."/>
            <person name="Bauer D."/>
            <person name="Andreopoulos W."/>
            <person name="Pangilinan J."/>
            <person name="LaButti K."/>
            <person name="Riley R."/>
            <person name="Lipzen A."/>
            <person name="Clum A."/>
            <person name="Drula E."/>
            <person name="Henrissat B."/>
            <person name="Kohler A."/>
            <person name="Grigoriev I.V."/>
            <person name="Martin F.M."/>
            <person name="Hacquard S."/>
        </authorList>
    </citation>
    <scope>NUCLEOTIDE SEQUENCE</scope>
    <source>
        <strain evidence="1">MPI-SDFR-AT-0073</strain>
    </source>
</reference>
<name>A0A9P8RJ67_9PEZI</name>
<organism evidence="1 2">
    <name type="scientific">Truncatella angustata</name>
    <dbReference type="NCBI Taxonomy" id="152316"/>
    <lineage>
        <taxon>Eukaryota</taxon>
        <taxon>Fungi</taxon>
        <taxon>Dikarya</taxon>
        <taxon>Ascomycota</taxon>
        <taxon>Pezizomycotina</taxon>
        <taxon>Sordariomycetes</taxon>
        <taxon>Xylariomycetidae</taxon>
        <taxon>Amphisphaeriales</taxon>
        <taxon>Sporocadaceae</taxon>
        <taxon>Truncatella</taxon>
    </lineage>
</organism>
<dbReference type="AlphaFoldDB" id="A0A9P8RJ67"/>
<dbReference type="EMBL" id="JAGPXC010000009">
    <property type="protein sequence ID" value="KAH6646829.1"/>
    <property type="molecule type" value="Genomic_DNA"/>
</dbReference>
<comment type="caution">
    <text evidence="1">The sequence shown here is derived from an EMBL/GenBank/DDBJ whole genome shotgun (WGS) entry which is preliminary data.</text>
</comment>